<evidence type="ECO:0000313" key="5">
    <source>
        <dbReference type="Proteomes" id="UP000295506"/>
    </source>
</evidence>
<dbReference type="Pfam" id="PF08679">
    <property type="entry name" value="DsrD"/>
    <property type="match status" value="1"/>
</dbReference>
<protein>
    <submittedName>
        <fullName evidence="3">Dissimilatory sulfite reductase D (DsrD)</fullName>
    </submittedName>
    <submittedName>
        <fullName evidence="2">Dissimilatory sulfite reductase-asociated protein DsvD</fullName>
    </submittedName>
</protein>
<dbReference type="InterPro" id="IPR014793">
    <property type="entry name" value="DsrD"/>
</dbReference>
<dbReference type="InterPro" id="IPR036388">
    <property type="entry name" value="WH-like_DNA-bd_sf"/>
</dbReference>
<evidence type="ECO:0000259" key="1">
    <source>
        <dbReference type="Pfam" id="PF08679"/>
    </source>
</evidence>
<proteinExistence type="predicted"/>
<gene>
    <name evidence="2" type="ORF">AWY79_17890</name>
    <name evidence="3" type="ORF">EDC59_11735</name>
</gene>
<name>A0A126QRZ7_9BACT</name>
<dbReference type="SUPFAM" id="SSF46785">
    <property type="entry name" value="Winged helix' DNA-binding domain"/>
    <property type="match status" value="1"/>
</dbReference>
<evidence type="ECO:0000313" key="4">
    <source>
        <dbReference type="Proteomes" id="UP000055611"/>
    </source>
</evidence>
<dbReference type="EMBL" id="CP014206">
    <property type="protein sequence ID" value="AMK12840.1"/>
    <property type="molecule type" value="Genomic_DNA"/>
</dbReference>
<dbReference type="Proteomes" id="UP000295506">
    <property type="component" value="Unassembled WGS sequence"/>
</dbReference>
<sequence length="82" mass="9075">MALDPAAAKAEIIKFCEEKSASKTKFYFNDFTKLFPDEKSRDVKKLLTQLVQEEKMVFWSSGSTTMYGLAGVGKQAASEGEA</sequence>
<organism evidence="3 5">
    <name type="scientific">Pseudodesulfovibrio indicus</name>
    <dbReference type="NCBI Taxonomy" id="1716143"/>
    <lineage>
        <taxon>Bacteria</taxon>
        <taxon>Pseudomonadati</taxon>
        <taxon>Thermodesulfobacteriota</taxon>
        <taxon>Desulfovibrionia</taxon>
        <taxon>Desulfovibrionales</taxon>
        <taxon>Desulfovibrionaceae</taxon>
    </lineage>
</organism>
<dbReference type="Proteomes" id="UP000055611">
    <property type="component" value="Chromosome"/>
</dbReference>
<dbReference type="EMBL" id="SOBK01000017">
    <property type="protein sequence ID" value="TDT82056.1"/>
    <property type="molecule type" value="Genomic_DNA"/>
</dbReference>
<evidence type="ECO:0000313" key="2">
    <source>
        <dbReference type="EMBL" id="AMK12840.1"/>
    </source>
</evidence>
<dbReference type="AlphaFoldDB" id="A0A126QRZ7"/>
<dbReference type="InterPro" id="IPR036390">
    <property type="entry name" value="WH_DNA-bd_sf"/>
</dbReference>
<dbReference type="KEGG" id="dej:AWY79_17890"/>
<dbReference type="RefSeq" id="WP_066806817.1">
    <property type="nucleotide sequence ID" value="NZ_CP014206.1"/>
</dbReference>
<reference evidence="3 5" key="2">
    <citation type="submission" date="2019-03" db="EMBL/GenBank/DDBJ databases">
        <title>Genomic Encyclopedia of Type Strains, Phase IV (KMG-IV): sequencing the most valuable type-strain genomes for metagenomic binning, comparative biology and taxonomic classification.</title>
        <authorList>
            <person name="Goeker M."/>
        </authorList>
    </citation>
    <scope>NUCLEOTIDE SEQUENCE [LARGE SCALE GENOMIC DNA]</scope>
    <source>
        <strain evidence="3 5">DSM 101483</strain>
    </source>
</reference>
<keyword evidence="4" id="KW-1185">Reference proteome</keyword>
<dbReference type="Gene3D" id="1.10.10.10">
    <property type="entry name" value="Winged helix-like DNA-binding domain superfamily/Winged helix DNA-binding domain"/>
    <property type="match status" value="1"/>
</dbReference>
<dbReference type="OrthoDB" id="5459227at2"/>
<accession>A0A126QRZ7</accession>
<reference evidence="2 4" key="1">
    <citation type="journal article" date="2016" name="Front. Microbiol.">
        <title>Genome Sequence of the Piezophilic, Mesophilic Sulfate-Reducing Bacterium Desulfovibrio indicus J2T.</title>
        <authorList>
            <person name="Cao J."/>
            <person name="Maignien L."/>
            <person name="Shao Z."/>
            <person name="Alain K."/>
            <person name="Jebbar M."/>
        </authorList>
    </citation>
    <scope>NUCLEOTIDE SEQUENCE [LARGE SCALE GENOMIC DNA]</scope>
    <source>
        <strain evidence="2 4">J2</strain>
    </source>
</reference>
<evidence type="ECO:0000313" key="3">
    <source>
        <dbReference type="EMBL" id="TDT82056.1"/>
    </source>
</evidence>
<feature type="domain" description="Dissimilatory sulphite reductase D" evidence="1">
    <location>
        <begin position="8"/>
        <end position="71"/>
    </location>
</feature>